<comment type="caution">
    <text evidence="2">The sequence shown here is derived from an EMBL/GenBank/DDBJ whole genome shotgun (WGS) entry which is preliminary data.</text>
</comment>
<evidence type="ECO:0008006" key="4">
    <source>
        <dbReference type="Google" id="ProtNLM"/>
    </source>
</evidence>
<keyword evidence="1" id="KW-0732">Signal</keyword>
<evidence type="ECO:0000256" key="1">
    <source>
        <dbReference type="SAM" id="SignalP"/>
    </source>
</evidence>
<dbReference type="Proteomes" id="UP001500630">
    <property type="component" value="Unassembled WGS sequence"/>
</dbReference>
<proteinExistence type="predicted"/>
<sequence length="175" mass="17795">MYMAWIVAAVVAAGPPVHAAPLPAALTCAVATPSGRPLTFAPEVALMPRNVTVRGNLQLTGCASPDGSATPLRSGWVSVKATAQVSCASARQVRGSAVITWFGADGRPLGTSKLRIRADRLATQRPADALLTGHVTAGPLTNERVRGGISPATALLGCATRGMSTLPGSGRITFG</sequence>
<feature type="chain" id="PRO_5045942336" description="Ig-like domain-containing protein" evidence="1">
    <location>
        <begin position="20"/>
        <end position="175"/>
    </location>
</feature>
<evidence type="ECO:0000313" key="3">
    <source>
        <dbReference type="Proteomes" id="UP001500630"/>
    </source>
</evidence>
<organism evidence="2 3">
    <name type="scientific">Nonomuraea rosea</name>
    <dbReference type="NCBI Taxonomy" id="638574"/>
    <lineage>
        <taxon>Bacteria</taxon>
        <taxon>Bacillati</taxon>
        <taxon>Actinomycetota</taxon>
        <taxon>Actinomycetes</taxon>
        <taxon>Streptosporangiales</taxon>
        <taxon>Streptosporangiaceae</taxon>
        <taxon>Nonomuraea</taxon>
    </lineage>
</organism>
<gene>
    <name evidence="2" type="ORF">GCM10022419_034880</name>
</gene>
<accession>A0ABP6WKM6</accession>
<protein>
    <recommendedName>
        <fullName evidence="4">Ig-like domain-containing protein</fullName>
    </recommendedName>
</protein>
<evidence type="ECO:0000313" key="2">
    <source>
        <dbReference type="EMBL" id="GAA3551602.1"/>
    </source>
</evidence>
<feature type="signal peptide" evidence="1">
    <location>
        <begin position="1"/>
        <end position="19"/>
    </location>
</feature>
<dbReference type="RefSeq" id="WP_345562906.1">
    <property type="nucleotide sequence ID" value="NZ_BAABDQ010000006.1"/>
</dbReference>
<dbReference type="EMBL" id="BAABDQ010000006">
    <property type="protein sequence ID" value="GAA3551602.1"/>
    <property type="molecule type" value="Genomic_DNA"/>
</dbReference>
<name>A0ABP6WKM6_9ACTN</name>
<reference evidence="3" key="1">
    <citation type="journal article" date="2019" name="Int. J. Syst. Evol. Microbiol.">
        <title>The Global Catalogue of Microorganisms (GCM) 10K type strain sequencing project: providing services to taxonomists for standard genome sequencing and annotation.</title>
        <authorList>
            <consortium name="The Broad Institute Genomics Platform"/>
            <consortium name="The Broad Institute Genome Sequencing Center for Infectious Disease"/>
            <person name="Wu L."/>
            <person name="Ma J."/>
        </authorList>
    </citation>
    <scope>NUCLEOTIDE SEQUENCE [LARGE SCALE GENOMIC DNA]</scope>
    <source>
        <strain evidence="3">JCM 17326</strain>
    </source>
</reference>
<keyword evidence="3" id="KW-1185">Reference proteome</keyword>